<dbReference type="AlphaFoldDB" id="A0ABD0UXT1"/>
<proteinExistence type="predicted"/>
<comment type="caution">
    <text evidence="1">The sequence shown here is derived from an EMBL/GenBank/DDBJ whole genome shotgun (WGS) entry which is preliminary data.</text>
</comment>
<protein>
    <submittedName>
        <fullName evidence="1">Uncharacterized protein</fullName>
    </submittedName>
</protein>
<evidence type="ECO:0000313" key="2">
    <source>
        <dbReference type="Proteomes" id="UP001552299"/>
    </source>
</evidence>
<keyword evidence="2" id="KW-1185">Reference proteome</keyword>
<accession>A0ABD0UXT1</accession>
<gene>
    <name evidence="1" type="ORF">M5K25_012385</name>
</gene>
<reference evidence="1 2" key="1">
    <citation type="journal article" date="2024" name="Plant Biotechnol. J.">
        <title>Dendrobium thyrsiflorum genome and its molecular insights into genes involved in important horticultural traits.</title>
        <authorList>
            <person name="Chen B."/>
            <person name="Wang J.Y."/>
            <person name="Zheng P.J."/>
            <person name="Li K.L."/>
            <person name="Liang Y.M."/>
            <person name="Chen X.F."/>
            <person name="Zhang C."/>
            <person name="Zhao X."/>
            <person name="He X."/>
            <person name="Zhang G.Q."/>
            <person name="Liu Z.J."/>
            <person name="Xu Q."/>
        </authorList>
    </citation>
    <scope>NUCLEOTIDE SEQUENCE [LARGE SCALE GENOMIC DNA]</scope>
    <source>
        <strain evidence="1">GZMU011</strain>
    </source>
</reference>
<name>A0ABD0UXT1_DENTH</name>
<dbReference type="Proteomes" id="UP001552299">
    <property type="component" value="Unassembled WGS sequence"/>
</dbReference>
<sequence length="258" mass="28251">MGYTARRGPRDTHASGVVEHGAGLCGEATQSKGHGVASRGACTAQVGWRSARERGTSTRRSVRVNEGGAAVLASCLTPFDELVKELQNLKKRYFGSRNKPKYLKCLINILTNDNETFENDIDELHVHTTTFLSGKSSNILYANPASNLLAYISIRAVPTNRFDLSPQQRVFVEAGLCVALEHDVPENGTWLKNLIEQLAGGCQIAGFEIGNGGFGSKLAILEEAMDDDLTLDLEEVINKLTFVEETEKPLFYDSILLF</sequence>
<evidence type="ECO:0000313" key="1">
    <source>
        <dbReference type="EMBL" id="KAL0917330.1"/>
    </source>
</evidence>
<organism evidence="1 2">
    <name type="scientific">Dendrobium thyrsiflorum</name>
    <name type="common">Pinecone-like raceme dendrobium</name>
    <name type="synonym">Orchid</name>
    <dbReference type="NCBI Taxonomy" id="117978"/>
    <lineage>
        <taxon>Eukaryota</taxon>
        <taxon>Viridiplantae</taxon>
        <taxon>Streptophyta</taxon>
        <taxon>Embryophyta</taxon>
        <taxon>Tracheophyta</taxon>
        <taxon>Spermatophyta</taxon>
        <taxon>Magnoliopsida</taxon>
        <taxon>Liliopsida</taxon>
        <taxon>Asparagales</taxon>
        <taxon>Orchidaceae</taxon>
        <taxon>Epidendroideae</taxon>
        <taxon>Malaxideae</taxon>
        <taxon>Dendrobiinae</taxon>
        <taxon>Dendrobium</taxon>
    </lineage>
</organism>
<dbReference type="EMBL" id="JANQDX010000010">
    <property type="protein sequence ID" value="KAL0917330.1"/>
    <property type="molecule type" value="Genomic_DNA"/>
</dbReference>